<dbReference type="GO" id="GO:0005758">
    <property type="term" value="C:mitochondrial intermembrane space"/>
    <property type="evidence" value="ECO:0007669"/>
    <property type="project" value="EnsemblFungi"/>
</dbReference>
<dbReference type="GO" id="GO:0008289">
    <property type="term" value="F:lipid binding"/>
    <property type="evidence" value="ECO:0007669"/>
    <property type="project" value="EnsemblFungi"/>
</dbReference>
<dbReference type="InterPro" id="IPR013726">
    <property type="entry name" value="Mitofissin"/>
</dbReference>
<sequence>MAFLGKALHYSIDLVLISTCLAGIKRTTGLTPKLDLVENKEIREYSQKYLNVGESVLDSSVGIMSSSSYFVR</sequence>
<dbReference type="STRING" id="1344418.A0A1D2VFY8"/>
<dbReference type="FunCoup" id="A0A1D2VFY8">
    <property type="interactions" value="1"/>
</dbReference>
<reference evidence="2" key="1">
    <citation type="submission" date="2016-05" db="EMBL/GenBank/DDBJ databases">
        <title>Comparative genomics of biotechnologically important yeasts.</title>
        <authorList>
            <consortium name="DOE Joint Genome Institute"/>
            <person name="Riley R."/>
            <person name="Haridas S."/>
            <person name="Wolfe K.H."/>
            <person name="Lopes M.R."/>
            <person name="Hittinger C.T."/>
            <person name="Goker M."/>
            <person name="Salamov A."/>
            <person name="Wisecaver J."/>
            <person name="Long T.M."/>
            <person name="Aerts A.L."/>
            <person name="Barry K."/>
            <person name="Choi C."/>
            <person name="Clum A."/>
            <person name="Coughlan A.Y."/>
            <person name="Deshpande S."/>
            <person name="Douglass A.P."/>
            <person name="Hanson S.J."/>
            <person name="Klenk H.-P."/>
            <person name="Labutti K."/>
            <person name="Lapidus A."/>
            <person name="Lindquist E."/>
            <person name="Lipzen A."/>
            <person name="Meier-Kolthoff J.P."/>
            <person name="Ohm R.A."/>
            <person name="Otillar R.P."/>
            <person name="Pangilinan J."/>
            <person name="Peng Y."/>
            <person name="Rokas A."/>
            <person name="Rosa C.A."/>
            <person name="Scheuner C."/>
            <person name="Sibirny A.A."/>
            <person name="Slot J.C."/>
            <person name="Stielow J.B."/>
            <person name="Sun H."/>
            <person name="Kurtzman C.P."/>
            <person name="Blackwell M."/>
            <person name="Grigoriev I.V."/>
            <person name="Jeffries T.W."/>
        </authorList>
    </citation>
    <scope>NUCLEOTIDE SEQUENCE [LARGE SCALE GENOMIC DNA]</scope>
    <source>
        <strain evidence="2">DSM 1968</strain>
    </source>
</reference>
<dbReference type="InParanoid" id="A0A1D2VFY8"/>
<dbReference type="PANTHER" id="PTHR28075">
    <property type="entry name" value="CHROMOSOME 16, WHOLE GENOME SHOTGUN SEQUENCE"/>
    <property type="match status" value="1"/>
</dbReference>
<keyword evidence="2" id="KW-1185">Reference proteome</keyword>
<dbReference type="Proteomes" id="UP000095038">
    <property type="component" value="Unassembled WGS sequence"/>
</dbReference>
<evidence type="ECO:0000313" key="2">
    <source>
        <dbReference type="Proteomes" id="UP000095038"/>
    </source>
</evidence>
<dbReference type="Pfam" id="PF08520">
    <property type="entry name" value="Mitofissin"/>
    <property type="match status" value="1"/>
</dbReference>
<evidence type="ECO:0000313" key="1">
    <source>
        <dbReference type="EMBL" id="ODV60433.1"/>
    </source>
</evidence>
<dbReference type="OrthoDB" id="16824at2759"/>
<dbReference type="GeneID" id="30967098"/>
<dbReference type="RefSeq" id="XP_020046740.1">
    <property type="nucleotide sequence ID" value="XM_020193462.1"/>
</dbReference>
<proteinExistence type="predicted"/>
<dbReference type="PANTHER" id="PTHR28075:SF1">
    <property type="entry name" value="DUF1748-DOMAIN-CONTAINING PROTEIN"/>
    <property type="match status" value="1"/>
</dbReference>
<protein>
    <submittedName>
        <fullName evidence="1">DUF1748-domain-containing protein</fullName>
    </submittedName>
</protein>
<dbReference type="GO" id="GO:0000423">
    <property type="term" value="P:mitophagy"/>
    <property type="evidence" value="ECO:0007669"/>
    <property type="project" value="EnsemblFungi"/>
</dbReference>
<dbReference type="AlphaFoldDB" id="A0A1D2VFY8"/>
<feature type="non-terminal residue" evidence="1">
    <location>
        <position position="72"/>
    </location>
</feature>
<accession>A0A1D2VFY8</accession>
<dbReference type="EMBL" id="KV454482">
    <property type="protein sequence ID" value="ODV60433.1"/>
    <property type="molecule type" value="Genomic_DNA"/>
</dbReference>
<dbReference type="GO" id="GO:0000266">
    <property type="term" value="P:mitochondrial fission"/>
    <property type="evidence" value="ECO:0007669"/>
    <property type="project" value="EnsemblFungi"/>
</dbReference>
<name>A0A1D2VFY8_9ASCO</name>
<organism evidence="1 2">
    <name type="scientific">Ascoidea rubescens DSM 1968</name>
    <dbReference type="NCBI Taxonomy" id="1344418"/>
    <lineage>
        <taxon>Eukaryota</taxon>
        <taxon>Fungi</taxon>
        <taxon>Dikarya</taxon>
        <taxon>Ascomycota</taxon>
        <taxon>Saccharomycotina</taxon>
        <taxon>Saccharomycetes</taxon>
        <taxon>Ascoideaceae</taxon>
        <taxon>Ascoidea</taxon>
    </lineage>
</organism>
<gene>
    <name evidence="1" type="ORF">ASCRUDRAFT_76420</name>
</gene>